<evidence type="ECO:0000313" key="2">
    <source>
        <dbReference type="Proteomes" id="UP000077069"/>
    </source>
</evidence>
<dbReference type="RefSeq" id="XP_018033467.1">
    <property type="nucleotide sequence ID" value="XM_018187952.1"/>
</dbReference>
<name>A0A177C8B9_9PLEO</name>
<protein>
    <submittedName>
        <fullName evidence="1">Uncharacterized protein</fullName>
    </submittedName>
</protein>
<reference evidence="1 2" key="1">
    <citation type="submission" date="2016-05" db="EMBL/GenBank/DDBJ databases">
        <title>Comparative analysis of secretome profiles of manganese(II)-oxidizing ascomycete fungi.</title>
        <authorList>
            <consortium name="DOE Joint Genome Institute"/>
            <person name="Zeiner C.A."/>
            <person name="Purvine S.O."/>
            <person name="Zink E.M."/>
            <person name="Wu S."/>
            <person name="Pasa-Tolic L."/>
            <person name="Chaput D.L."/>
            <person name="Haridas S."/>
            <person name="Grigoriev I.V."/>
            <person name="Santelli C.M."/>
            <person name="Hansel C.M."/>
        </authorList>
    </citation>
    <scope>NUCLEOTIDE SEQUENCE [LARGE SCALE GENOMIC DNA]</scope>
    <source>
        <strain evidence="1 2">AP3s5-JAC2a</strain>
    </source>
</reference>
<dbReference type="InParanoid" id="A0A177C8B9"/>
<gene>
    <name evidence="1" type="ORF">CC84DRAFT_958745</name>
</gene>
<evidence type="ECO:0000313" key="1">
    <source>
        <dbReference type="EMBL" id="OAG03102.1"/>
    </source>
</evidence>
<dbReference type="GeneID" id="28771438"/>
<proteinExistence type="predicted"/>
<keyword evidence="2" id="KW-1185">Reference proteome</keyword>
<dbReference type="Proteomes" id="UP000077069">
    <property type="component" value="Unassembled WGS sequence"/>
</dbReference>
<accession>A0A177C8B9</accession>
<dbReference type="AlphaFoldDB" id="A0A177C8B9"/>
<organism evidence="1 2">
    <name type="scientific">Paraphaeosphaeria sporulosa</name>
    <dbReference type="NCBI Taxonomy" id="1460663"/>
    <lineage>
        <taxon>Eukaryota</taxon>
        <taxon>Fungi</taxon>
        <taxon>Dikarya</taxon>
        <taxon>Ascomycota</taxon>
        <taxon>Pezizomycotina</taxon>
        <taxon>Dothideomycetes</taxon>
        <taxon>Pleosporomycetidae</taxon>
        <taxon>Pleosporales</taxon>
        <taxon>Massarineae</taxon>
        <taxon>Didymosphaeriaceae</taxon>
        <taxon>Paraphaeosphaeria</taxon>
    </lineage>
</organism>
<sequence length="102" mass="11470">MIVSNPGPQLGATTHRFILPKYNPSLPFLRLPVWLFELRREIFGCPMSLCLILSNEALVDHLSYRIPSLLQIFDHRLGPPRSGHAAATLRPRCSLPCYLCGS</sequence>
<dbReference type="EMBL" id="KV441555">
    <property type="protein sequence ID" value="OAG03102.1"/>
    <property type="molecule type" value="Genomic_DNA"/>
</dbReference>